<organism evidence="1 2">
    <name type="scientific">Lihuaxuella thermophila</name>
    <dbReference type="NCBI Taxonomy" id="1173111"/>
    <lineage>
        <taxon>Bacteria</taxon>
        <taxon>Bacillati</taxon>
        <taxon>Bacillota</taxon>
        <taxon>Bacilli</taxon>
        <taxon>Bacillales</taxon>
        <taxon>Thermoactinomycetaceae</taxon>
        <taxon>Lihuaxuella</taxon>
    </lineage>
</organism>
<dbReference type="STRING" id="1173111.SAMN05444955_12131"/>
<sequence>MSYINLKERYFLAKNLMKLAGKSKKKDRFIIASILNKIGDPDMVLTHEETGFLKNKLDCYLDEAMDNRDEHSIEFLKNLKTKV</sequence>
<proteinExistence type="predicted"/>
<dbReference type="Proteomes" id="UP000199695">
    <property type="component" value="Unassembled WGS sequence"/>
</dbReference>
<evidence type="ECO:0000313" key="2">
    <source>
        <dbReference type="Proteomes" id="UP000199695"/>
    </source>
</evidence>
<keyword evidence="2" id="KW-1185">Reference proteome</keyword>
<evidence type="ECO:0008006" key="3">
    <source>
        <dbReference type="Google" id="ProtNLM"/>
    </source>
</evidence>
<dbReference type="RefSeq" id="WP_139179539.1">
    <property type="nucleotide sequence ID" value="NZ_FOCQ01000021.1"/>
</dbReference>
<dbReference type="OrthoDB" id="2991367at2"/>
<dbReference type="AlphaFoldDB" id="A0A1H8J582"/>
<gene>
    <name evidence="1" type="ORF">SAMN05444955_12131</name>
</gene>
<name>A0A1H8J582_9BACL</name>
<accession>A0A1H8J582</accession>
<reference evidence="1 2" key="1">
    <citation type="submission" date="2016-10" db="EMBL/GenBank/DDBJ databases">
        <authorList>
            <person name="de Groot N.N."/>
        </authorList>
    </citation>
    <scope>NUCLEOTIDE SEQUENCE [LARGE SCALE GENOMIC DNA]</scope>
    <source>
        <strain evidence="1 2">DSM 46701</strain>
    </source>
</reference>
<evidence type="ECO:0000313" key="1">
    <source>
        <dbReference type="EMBL" id="SEN75168.1"/>
    </source>
</evidence>
<protein>
    <recommendedName>
        <fullName evidence="3">IDEAL domain-containing protein</fullName>
    </recommendedName>
</protein>
<dbReference type="EMBL" id="FOCQ01000021">
    <property type="protein sequence ID" value="SEN75168.1"/>
    <property type="molecule type" value="Genomic_DNA"/>
</dbReference>